<dbReference type="AlphaFoldDB" id="A0A514BS05"/>
<dbReference type="Pfam" id="PF00771">
    <property type="entry name" value="FHIPEP"/>
    <property type="match status" value="1"/>
</dbReference>
<evidence type="ECO:0000256" key="7">
    <source>
        <dbReference type="RuleBase" id="RU364093"/>
    </source>
</evidence>
<evidence type="ECO:0000256" key="8">
    <source>
        <dbReference type="SAM" id="MobiDB-lite"/>
    </source>
</evidence>
<dbReference type="Proteomes" id="UP000317199">
    <property type="component" value="Chromosome"/>
</dbReference>
<dbReference type="GO" id="GO:0005886">
    <property type="term" value="C:plasma membrane"/>
    <property type="evidence" value="ECO:0007669"/>
    <property type="project" value="UniProtKB-SubCell"/>
</dbReference>
<keyword evidence="9" id="KW-0282">Flagellum</keyword>
<comment type="function">
    <text evidence="7">Required for formation of the rod structure of the flagellar apparatus. Together with FliI and FliH, may constitute the export apparatus of flagellin.</text>
</comment>
<evidence type="ECO:0000256" key="3">
    <source>
        <dbReference type="ARBA" id="ARBA00022475"/>
    </source>
</evidence>
<dbReference type="PANTHER" id="PTHR30161">
    <property type="entry name" value="FLAGELLAR EXPORT PROTEIN, MEMBRANE FLHA SUBUNIT-RELATED"/>
    <property type="match status" value="1"/>
</dbReference>
<dbReference type="OrthoDB" id="9759185at2"/>
<feature type="transmembrane region" description="Helical" evidence="7">
    <location>
        <begin position="273"/>
        <end position="293"/>
    </location>
</feature>
<feature type="transmembrane region" description="Helical" evidence="7">
    <location>
        <begin position="197"/>
        <end position="219"/>
    </location>
</feature>
<comment type="caution">
    <text evidence="7">Lacks conserved residue(s) required for the propagation of feature annotation.</text>
</comment>
<organism evidence="9 10">
    <name type="scientific">Marilutibacter alkalisoli</name>
    <dbReference type="NCBI Taxonomy" id="2591633"/>
    <lineage>
        <taxon>Bacteria</taxon>
        <taxon>Pseudomonadati</taxon>
        <taxon>Pseudomonadota</taxon>
        <taxon>Gammaproteobacteria</taxon>
        <taxon>Lysobacterales</taxon>
        <taxon>Lysobacteraceae</taxon>
        <taxon>Marilutibacter</taxon>
    </lineage>
</organism>
<dbReference type="InterPro" id="IPR001712">
    <property type="entry name" value="T3SS_FHIPEP"/>
</dbReference>
<evidence type="ECO:0000313" key="10">
    <source>
        <dbReference type="Proteomes" id="UP000317199"/>
    </source>
</evidence>
<accession>A0A514BS05</accession>
<dbReference type="InterPro" id="IPR042194">
    <property type="entry name" value="FHIPEP_1"/>
</dbReference>
<evidence type="ECO:0000256" key="2">
    <source>
        <dbReference type="ARBA" id="ARBA00008835"/>
    </source>
</evidence>
<keyword evidence="5 7" id="KW-1133">Transmembrane helix</keyword>
<keyword evidence="7" id="KW-1005">Bacterial flagellum biogenesis</keyword>
<keyword evidence="6 7" id="KW-0472">Membrane</keyword>
<evidence type="ECO:0000313" key="9">
    <source>
        <dbReference type="EMBL" id="QDH70157.1"/>
    </source>
</evidence>
<feature type="compositionally biased region" description="Low complexity" evidence="8">
    <location>
        <begin position="325"/>
        <end position="336"/>
    </location>
</feature>
<dbReference type="Gene3D" id="3.40.50.12790">
    <property type="entry name" value="FHIPEP family, domain 4"/>
    <property type="match status" value="1"/>
</dbReference>
<feature type="transmembrane region" description="Helical" evidence="7">
    <location>
        <begin position="15"/>
        <end position="33"/>
    </location>
</feature>
<dbReference type="InterPro" id="IPR042193">
    <property type="entry name" value="FHIPEP_3"/>
</dbReference>
<dbReference type="PANTHER" id="PTHR30161:SF1">
    <property type="entry name" value="FLAGELLAR BIOSYNTHESIS PROTEIN FLHA-RELATED"/>
    <property type="match status" value="1"/>
</dbReference>
<dbReference type="RefSeq" id="WP_141623493.1">
    <property type="nucleotide sequence ID" value="NZ_CP041242.1"/>
</dbReference>
<evidence type="ECO:0000256" key="6">
    <source>
        <dbReference type="ARBA" id="ARBA00023136"/>
    </source>
</evidence>
<evidence type="ECO:0000256" key="4">
    <source>
        <dbReference type="ARBA" id="ARBA00022692"/>
    </source>
</evidence>
<feature type="region of interest" description="Disordered" evidence="8">
    <location>
        <begin position="325"/>
        <end position="344"/>
    </location>
</feature>
<dbReference type="Gene3D" id="3.40.30.60">
    <property type="entry name" value="FHIPEP family, domain 1"/>
    <property type="match status" value="1"/>
</dbReference>
<keyword evidence="9" id="KW-0969">Cilium</keyword>
<feature type="transmembrane region" description="Helical" evidence="7">
    <location>
        <begin position="110"/>
        <end position="129"/>
    </location>
</feature>
<dbReference type="KEGG" id="lyj:FKV23_08650"/>
<keyword evidence="7" id="KW-1006">Bacterial flagellum protein export</keyword>
<keyword evidence="9" id="KW-0966">Cell projection</keyword>
<keyword evidence="7" id="KW-0813">Transport</keyword>
<evidence type="ECO:0000256" key="1">
    <source>
        <dbReference type="ARBA" id="ARBA00004651"/>
    </source>
</evidence>
<sequence>MKALMAQLLTGKRDLVLIAFVVGVLAVLFVPIPAPLLDFLLVINISMALLILLVTFFTETPLKFSTFPTILLLSTLLRLSLNVSATRLILDGADAGRVIDTIGEFVVRGNYIVGIVVFFILVVVQYVVVTSGAQRVAEVAARFTLDSMPGKQMSIDADMNMGLIDEHEARRRRALIEKEANFYGAMDGATKFVKGDAIAGIIIILVNIVGGLAIGIAQMGMPWGEAVQRFTLLTIGDGIVTQIPSLIIAVATGIIITRAAADAQLGAEIPRQVLASPKALMIVGLVLLVLLLLPGFPKLPVLVVLAAIGGLLYLTGRVAKNAADSAETAEAASTESKPSDDLRQSMRIEPVEVRLGKDLATAFAGTDSDLQDRIGNLRRQLATELGFVLPKVQIAQQLDLPASSYEIRFQDCRAGQGELAVDRILAINPGGQRPKLEGVETRDPAYGLPAQWVEKGARQAARSAGYTLVEPDTVLMTHLSELVKRQAADLLSRADTERMLQRMREQHGSLVDELVPAVLSYSDIQKVLQLLLREQVSIRNIEAILEVLVDAGKTTKAPEELAERVRERLGASICQGLRDPQGDLHVLTLAPEVERKLLASAKPGETKTVLFNELEQLDGFMKNLARQAEAMMGRNLVPVLLCPSPVRRSLRGMLHRSMPYVAVLGLNEVPPSLSVRSFAAIQA</sequence>
<gene>
    <name evidence="7 9" type="primary">flhA</name>
    <name evidence="9" type="ORF">FKV23_08650</name>
</gene>
<dbReference type="NCBIfam" id="TIGR01398">
    <property type="entry name" value="FlhA"/>
    <property type="match status" value="1"/>
</dbReference>
<dbReference type="EMBL" id="CP041242">
    <property type="protein sequence ID" value="QDH70157.1"/>
    <property type="molecule type" value="Genomic_DNA"/>
</dbReference>
<dbReference type="InterPro" id="IPR025505">
    <property type="entry name" value="FHIPEP_CS"/>
</dbReference>
<feature type="transmembrane region" description="Helical" evidence="7">
    <location>
        <begin position="39"/>
        <end position="58"/>
    </location>
</feature>
<dbReference type="PROSITE" id="PS00994">
    <property type="entry name" value="FHIPEP"/>
    <property type="match status" value="1"/>
</dbReference>
<dbReference type="PRINTS" id="PR00949">
    <property type="entry name" value="TYPE3IMAPROT"/>
</dbReference>
<dbReference type="PIRSF" id="PIRSF005419">
    <property type="entry name" value="FlhA"/>
    <property type="match status" value="1"/>
</dbReference>
<dbReference type="Gene3D" id="1.10.8.540">
    <property type="entry name" value="FHIPEP family, domain 3"/>
    <property type="match status" value="1"/>
</dbReference>
<comment type="subcellular location">
    <subcellularLocation>
        <location evidence="1 7">Cell membrane</location>
        <topology evidence="1 7">Multi-pass membrane protein</topology>
    </subcellularLocation>
</comment>
<evidence type="ECO:0000256" key="5">
    <source>
        <dbReference type="ARBA" id="ARBA00022989"/>
    </source>
</evidence>
<keyword evidence="10" id="KW-1185">Reference proteome</keyword>
<comment type="similarity">
    <text evidence="2 7">Belongs to the FHIPEP (flagella/HR/invasion proteins export pore) family.</text>
</comment>
<proteinExistence type="inferred from homology"/>
<feature type="transmembrane region" description="Helical" evidence="7">
    <location>
        <begin position="239"/>
        <end position="261"/>
    </location>
</feature>
<dbReference type="GO" id="GO:0044780">
    <property type="term" value="P:bacterial-type flagellum assembly"/>
    <property type="evidence" value="ECO:0007669"/>
    <property type="project" value="InterPro"/>
</dbReference>
<dbReference type="GO" id="GO:0009306">
    <property type="term" value="P:protein secretion"/>
    <property type="evidence" value="ECO:0007669"/>
    <property type="project" value="InterPro"/>
</dbReference>
<protein>
    <recommendedName>
        <fullName evidence="7">Flagellar biosynthesis protein FlhA</fullName>
    </recommendedName>
</protein>
<reference evidence="9 10" key="1">
    <citation type="submission" date="2019-06" db="EMBL/GenBank/DDBJ databases">
        <title>Lysobacter alkalisoli sp. nov. isolated from saline-alkali soil.</title>
        <authorList>
            <person name="Sun J.-Q."/>
            <person name="Xu L."/>
        </authorList>
    </citation>
    <scope>NUCLEOTIDE SEQUENCE [LARGE SCALE GENOMIC DNA]</scope>
    <source>
        <strain evidence="9 10">SJ-36</strain>
    </source>
</reference>
<keyword evidence="4 7" id="KW-0812">Transmembrane</keyword>
<keyword evidence="7" id="KW-0653">Protein transport</keyword>
<dbReference type="InterPro" id="IPR006301">
    <property type="entry name" value="FlhA"/>
</dbReference>
<keyword evidence="3 7" id="KW-1003">Cell membrane</keyword>
<dbReference type="InterPro" id="IPR042196">
    <property type="entry name" value="FHIPEP_4"/>
</dbReference>
<name>A0A514BS05_9GAMM</name>